<dbReference type="GO" id="GO:0003677">
    <property type="term" value="F:DNA binding"/>
    <property type="evidence" value="ECO:0007669"/>
    <property type="project" value="UniProtKB-KW"/>
</dbReference>
<dbReference type="InterPro" id="IPR005650">
    <property type="entry name" value="BlaI_family"/>
</dbReference>
<keyword evidence="3" id="KW-0238">DNA-binding</keyword>
<evidence type="ECO:0000313" key="6">
    <source>
        <dbReference type="Proteomes" id="UP000249890"/>
    </source>
</evidence>
<dbReference type="Pfam" id="PF03965">
    <property type="entry name" value="Penicillinase_R"/>
    <property type="match status" value="1"/>
</dbReference>
<evidence type="ECO:0000256" key="1">
    <source>
        <dbReference type="ARBA" id="ARBA00011046"/>
    </source>
</evidence>
<dbReference type="InterPro" id="IPR036388">
    <property type="entry name" value="WH-like_DNA-bd_sf"/>
</dbReference>
<evidence type="ECO:0000313" key="5">
    <source>
        <dbReference type="EMBL" id="ASA22423.1"/>
    </source>
</evidence>
<evidence type="ECO:0000256" key="3">
    <source>
        <dbReference type="ARBA" id="ARBA00023125"/>
    </source>
</evidence>
<dbReference type="KEGG" id="pdh:B9T62_17485"/>
<keyword evidence="4" id="KW-0804">Transcription</keyword>
<sequence>MEIKLFDSELRVMEILWREGMLAAGDLAAILNRETGWNRNTTYTVIKKLIGKGAIRRADPGFICTALIPKEQVQTYETKELINKMFDGSAEMFFSAFLNEKNLSKDDIDKLKKIVESLS</sequence>
<gene>
    <name evidence="5" type="ORF">B9T62_17485</name>
</gene>
<comment type="similarity">
    <text evidence="1">Belongs to the BlaI transcriptional regulatory family.</text>
</comment>
<evidence type="ECO:0000256" key="4">
    <source>
        <dbReference type="ARBA" id="ARBA00023163"/>
    </source>
</evidence>
<accession>A0A2Z2KGS4</accession>
<proteinExistence type="inferred from homology"/>
<dbReference type="SUPFAM" id="SSF46785">
    <property type="entry name" value="Winged helix' DNA-binding domain"/>
    <property type="match status" value="1"/>
</dbReference>
<dbReference type="Proteomes" id="UP000249890">
    <property type="component" value="Chromosome"/>
</dbReference>
<dbReference type="EMBL" id="CP021780">
    <property type="protein sequence ID" value="ASA22423.1"/>
    <property type="molecule type" value="Genomic_DNA"/>
</dbReference>
<dbReference type="GO" id="GO:0045892">
    <property type="term" value="P:negative regulation of DNA-templated transcription"/>
    <property type="evidence" value="ECO:0007669"/>
    <property type="project" value="InterPro"/>
</dbReference>
<organism evidence="5 6">
    <name type="scientific">Paenibacillus donghaensis</name>
    <dbReference type="NCBI Taxonomy" id="414771"/>
    <lineage>
        <taxon>Bacteria</taxon>
        <taxon>Bacillati</taxon>
        <taxon>Bacillota</taxon>
        <taxon>Bacilli</taxon>
        <taxon>Bacillales</taxon>
        <taxon>Paenibacillaceae</taxon>
        <taxon>Paenibacillus</taxon>
    </lineage>
</organism>
<dbReference type="AlphaFoldDB" id="A0A2Z2KGS4"/>
<reference evidence="5 6" key="1">
    <citation type="submission" date="2017-06" db="EMBL/GenBank/DDBJ databases">
        <title>Complete genome sequence of Paenibacillus donghaensis KCTC 13049T isolated from East Sea sediment, South Korea.</title>
        <authorList>
            <person name="Jung B.K."/>
            <person name="Hong S.-J."/>
            <person name="Shin J.-H."/>
        </authorList>
    </citation>
    <scope>NUCLEOTIDE SEQUENCE [LARGE SCALE GENOMIC DNA]</scope>
    <source>
        <strain evidence="5 6">KCTC 13049</strain>
    </source>
</reference>
<protein>
    <submittedName>
        <fullName evidence="5">BlaI family transcriptional regulator</fullName>
    </submittedName>
</protein>
<keyword evidence="2" id="KW-0805">Transcription regulation</keyword>
<dbReference type="PIRSF" id="PIRSF019455">
    <property type="entry name" value="CopR_AtkY"/>
    <property type="match status" value="1"/>
</dbReference>
<dbReference type="InterPro" id="IPR036390">
    <property type="entry name" value="WH_DNA-bd_sf"/>
</dbReference>
<evidence type="ECO:0000256" key="2">
    <source>
        <dbReference type="ARBA" id="ARBA00023015"/>
    </source>
</evidence>
<dbReference type="Gene3D" id="1.10.10.10">
    <property type="entry name" value="Winged helix-like DNA-binding domain superfamily/Winged helix DNA-binding domain"/>
    <property type="match status" value="1"/>
</dbReference>
<name>A0A2Z2KGS4_9BACL</name>
<dbReference type="OrthoDB" id="9795583at2"/>
<dbReference type="RefSeq" id="WP_087916422.1">
    <property type="nucleotide sequence ID" value="NZ_CP021780.1"/>
</dbReference>
<dbReference type="Gene3D" id="1.10.4040.10">
    <property type="entry name" value="Penicillinase repressor domain"/>
    <property type="match status" value="1"/>
</dbReference>
<keyword evidence="6" id="KW-1185">Reference proteome</keyword>